<feature type="signal peptide" evidence="2">
    <location>
        <begin position="1"/>
        <end position="25"/>
    </location>
</feature>
<sequence>MFRYSTKIFFAILAIWAFSPLFVVAQVSQPASAFANSEPIELSDLTAVIYQFTNFLIGVAPIIAVIFIVWGGITYMAAGADSERAARARSRIFHGFIGAIIIFGVGVLLSTALYFITGLSTGVL</sequence>
<dbReference type="EMBL" id="PCXQ01000003">
    <property type="protein sequence ID" value="PJE51279.1"/>
    <property type="molecule type" value="Genomic_DNA"/>
</dbReference>
<evidence type="ECO:0000256" key="1">
    <source>
        <dbReference type="SAM" id="Phobius"/>
    </source>
</evidence>
<keyword evidence="1" id="KW-0472">Membrane</keyword>
<gene>
    <name evidence="3" type="ORF">COV29_00790</name>
</gene>
<dbReference type="InterPro" id="IPR043993">
    <property type="entry name" value="T4SS_pilin"/>
</dbReference>
<organism evidence="3 4">
    <name type="scientific">Candidatus Yanofskybacteria bacterium CG10_big_fil_rev_8_21_14_0_10_36_16</name>
    <dbReference type="NCBI Taxonomy" id="1975096"/>
    <lineage>
        <taxon>Bacteria</taxon>
        <taxon>Candidatus Yanofskyibacteriota</taxon>
    </lineage>
</organism>
<protein>
    <recommendedName>
        <fullName evidence="5">Conjugal transfer protein TrbC</fullName>
    </recommendedName>
</protein>
<keyword evidence="1" id="KW-0812">Transmembrane</keyword>
<accession>A0A2J0Q7Z9</accession>
<reference evidence="3 4" key="1">
    <citation type="submission" date="2017-09" db="EMBL/GenBank/DDBJ databases">
        <title>Depth-based differentiation of microbial function through sediment-hosted aquifers and enrichment of novel symbionts in the deep terrestrial subsurface.</title>
        <authorList>
            <person name="Probst A.J."/>
            <person name="Ladd B."/>
            <person name="Jarett J.K."/>
            <person name="Geller-Mcgrath D.E."/>
            <person name="Sieber C.M."/>
            <person name="Emerson J.B."/>
            <person name="Anantharaman K."/>
            <person name="Thomas B.C."/>
            <person name="Malmstrom R."/>
            <person name="Stieglmeier M."/>
            <person name="Klingl A."/>
            <person name="Woyke T."/>
            <person name="Ryan C.M."/>
            <person name="Banfield J.F."/>
        </authorList>
    </citation>
    <scope>NUCLEOTIDE SEQUENCE [LARGE SCALE GENOMIC DNA]</scope>
    <source>
        <strain evidence="3">CG10_big_fil_rev_8_21_14_0_10_36_16</strain>
    </source>
</reference>
<keyword evidence="1" id="KW-1133">Transmembrane helix</keyword>
<evidence type="ECO:0008006" key="5">
    <source>
        <dbReference type="Google" id="ProtNLM"/>
    </source>
</evidence>
<dbReference type="Pfam" id="PF18895">
    <property type="entry name" value="T4SS_pilin"/>
    <property type="match status" value="1"/>
</dbReference>
<evidence type="ECO:0000256" key="2">
    <source>
        <dbReference type="SAM" id="SignalP"/>
    </source>
</evidence>
<feature type="transmembrane region" description="Helical" evidence="1">
    <location>
        <begin position="47"/>
        <end position="71"/>
    </location>
</feature>
<comment type="caution">
    <text evidence="3">The sequence shown here is derived from an EMBL/GenBank/DDBJ whole genome shotgun (WGS) entry which is preliminary data.</text>
</comment>
<dbReference type="AlphaFoldDB" id="A0A2J0Q7Z9"/>
<feature type="transmembrane region" description="Helical" evidence="1">
    <location>
        <begin position="92"/>
        <end position="116"/>
    </location>
</feature>
<proteinExistence type="predicted"/>
<feature type="chain" id="PRO_5014427751" description="Conjugal transfer protein TrbC" evidence="2">
    <location>
        <begin position="26"/>
        <end position="124"/>
    </location>
</feature>
<evidence type="ECO:0000313" key="4">
    <source>
        <dbReference type="Proteomes" id="UP000228496"/>
    </source>
</evidence>
<name>A0A2J0Q7Z9_9BACT</name>
<keyword evidence="2" id="KW-0732">Signal</keyword>
<evidence type="ECO:0000313" key="3">
    <source>
        <dbReference type="EMBL" id="PJE51279.1"/>
    </source>
</evidence>
<dbReference type="Proteomes" id="UP000228496">
    <property type="component" value="Unassembled WGS sequence"/>
</dbReference>